<dbReference type="GO" id="GO:0004252">
    <property type="term" value="F:serine-type endopeptidase activity"/>
    <property type="evidence" value="ECO:0007669"/>
    <property type="project" value="InterPro"/>
</dbReference>
<evidence type="ECO:0000313" key="6">
    <source>
        <dbReference type="Proteomes" id="UP000247702"/>
    </source>
</evidence>
<accession>A0A2Z6QJP2</accession>
<comment type="caution">
    <text evidence="5">The sequence shown here is derived from an EMBL/GenBank/DDBJ whole genome shotgun (WGS) entry which is preliminary data.</text>
</comment>
<dbReference type="InterPro" id="IPR000209">
    <property type="entry name" value="Peptidase_S8/S53_dom"/>
</dbReference>
<proteinExistence type="inferred from homology"/>
<comment type="similarity">
    <text evidence="1">Belongs to the peptidase S8 family.</text>
</comment>
<dbReference type="PANTHER" id="PTHR43806:SF66">
    <property type="entry name" value="SERIN ENDOPEPTIDASE"/>
    <property type="match status" value="1"/>
</dbReference>
<dbReference type="InterPro" id="IPR036852">
    <property type="entry name" value="Peptidase_S8/S53_dom_sf"/>
</dbReference>
<keyword evidence="3" id="KW-0378">Hydrolase</keyword>
<evidence type="ECO:0000256" key="2">
    <source>
        <dbReference type="ARBA" id="ARBA00022670"/>
    </source>
</evidence>
<reference evidence="5 6" key="1">
    <citation type="submission" date="2017-11" db="EMBL/GenBank/DDBJ databases">
        <title>The genome of Rhizophagus clarus HR1 reveals common genetic basis of auxotrophy among arbuscular mycorrhizal fungi.</title>
        <authorList>
            <person name="Kobayashi Y."/>
        </authorList>
    </citation>
    <scope>NUCLEOTIDE SEQUENCE [LARGE SCALE GENOMIC DNA]</scope>
    <source>
        <strain evidence="5 6">HR1</strain>
    </source>
</reference>
<dbReference type="Gene3D" id="3.40.50.200">
    <property type="entry name" value="Peptidase S8/S53 domain"/>
    <property type="match status" value="1"/>
</dbReference>
<dbReference type="PANTHER" id="PTHR43806">
    <property type="entry name" value="PEPTIDASE S8"/>
    <property type="match status" value="1"/>
</dbReference>
<feature type="domain" description="Peptidase S8/S53" evidence="4">
    <location>
        <begin position="66"/>
        <end position="149"/>
    </location>
</feature>
<dbReference type="GO" id="GO:0005615">
    <property type="term" value="C:extracellular space"/>
    <property type="evidence" value="ECO:0007669"/>
    <property type="project" value="TreeGrafter"/>
</dbReference>
<protein>
    <recommendedName>
        <fullName evidence="4">Peptidase S8/S53 domain-containing protein</fullName>
    </recommendedName>
</protein>
<evidence type="ECO:0000256" key="3">
    <source>
        <dbReference type="ARBA" id="ARBA00022825"/>
    </source>
</evidence>
<evidence type="ECO:0000259" key="4">
    <source>
        <dbReference type="Pfam" id="PF00082"/>
    </source>
</evidence>
<keyword evidence="3" id="KW-0720">Serine protease</keyword>
<dbReference type="EMBL" id="BEXD01000175">
    <property type="protein sequence ID" value="GBB84961.1"/>
    <property type="molecule type" value="Genomic_DNA"/>
</dbReference>
<name>A0A2Z6QJP2_9GLOM</name>
<gene>
    <name evidence="5" type="ORF">RclHR1_11550003</name>
</gene>
<evidence type="ECO:0000256" key="1">
    <source>
        <dbReference type="ARBA" id="ARBA00011073"/>
    </source>
</evidence>
<dbReference type="STRING" id="94130.A0A2Z6QJP2"/>
<organism evidence="5 6">
    <name type="scientific">Rhizophagus clarus</name>
    <dbReference type="NCBI Taxonomy" id="94130"/>
    <lineage>
        <taxon>Eukaryota</taxon>
        <taxon>Fungi</taxon>
        <taxon>Fungi incertae sedis</taxon>
        <taxon>Mucoromycota</taxon>
        <taxon>Glomeromycotina</taxon>
        <taxon>Glomeromycetes</taxon>
        <taxon>Glomerales</taxon>
        <taxon>Glomeraceae</taxon>
        <taxon>Rhizophagus</taxon>
    </lineage>
</organism>
<keyword evidence="2" id="KW-0645">Protease</keyword>
<evidence type="ECO:0000313" key="5">
    <source>
        <dbReference type="EMBL" id="GBB84961.1"/>
    </source>
</evidence>
<keyword evidence="6" id="KW-1185">Reference proteome</keyword>
<dbReference type="Proteomes" id="UP000247702">
    <property type="component" value="Unassembled WGS sequence"/>
</dbReference>
<sequence>MARNKENITIRYEFHELINAITFEAKEDDLKRIDYLHSALGGCFGPGCKVDMDIIIWKILGIHVIIVGANDSMHSGFIGIAPRITFGAYRVMNCNGKGDGDVIMTSLQKTKDDGMNIINLSLGGNGWARTPLSEMADALTKYGIILVTANVKIETYPRNCPWLGGFYN</sequence>
<dbReference type="InterPro" id="IPR050131">
    <property type="entry name" value="Peptidase_S8_subtilisin-like"/>
</dbReference>
<dbReference type="SUPFAM" id="SSF52743">
    <property type="entry name" value="Subtilisin-like"/>
    <property type="match status" value="1"/>
</dbReference>
<dbReference type="Pfam" id="PF00082">
    <property type="entry name" value="Peptidase_S8"/>
    <property type="match status" value="1"/>
</dbReference>
<dbReference type="AlphaFoldDB" id="A0A2Z6QJP2"/>
<dbReference type="GO" id="GO:0006508">
    <property type="term" value="P:proteolysis"/>
    <property type="evidence" value="ECO:0007669"/>
    <property type="project" value="UniProtKB-KW"/>
</dbReference>